<dbReference type="FunCoup" id="Q1ZXR1">
    <property type="interactions" value="36"/>
</dbReference>
<feature type="compositionally biased region" description="Low complexity" evidence="1">
    <location>
        <begin position="697"/>
        <end position="739"/>
    </location>
</feature>
<sequence length="764" mass="85368">MKYYNKHLNIFIILLIFFINGIKSQVFKGNQKESLNDLFTQLYGNPMGNLQCFPNNIQVKCIWDDNGLASVSEINLSTLGGIPMLTVDFSVFEDLVDFKTTDHFSFSPNIFTRLPNFKSPATMKFQNFKDVIPENIILPLNLKNVVFENINVSLPNAFLTTGSIENLIISSTGKGFTFPKPFPINYYLRNLTVVINEIGNTFPSDMGFALKNLNDLTLSFQNTGTTNIKFPKIVNFTQLSSLIINFQYENETNQLFDFDPSINNIDTLTFLEISGYGIKSDKIIDISNLKEGITLKFSDIIEYLKNLKFPQGCSIFLNSFYMSIGDIDFTNATSLTVTLSRFNQSLPPFSNFNSKKLITLNLNGNTFNGSIPNEYCYFGKYVLNLGNNVLSGNVPDCFLCYGGADFPNLFPNSDFLNFYPSKPAIRCEDYLMDLSPLSTPFSTNQTTVLTIPSEKIGWDIILSATIPDVIAEIVVPNKEFTISIPPAAGRVSGLLFYGYQAQMVRSFTFSYVSPIIDSYYINGPNIYFKGSNFSFNPNFINKFTINGNPYTANTQTLEDVHGITFPSENNPVSVLKNREPFNVSITIHINKSPIVTFIYFGNITLTNSSQFIFNTTGGDITLDGEFGIETTDFSKAIIEINNIQVTINQISETQINFTYPSIANVDGTYPVFIEIDGFKYTTEFEFIGAPTLPPTQTPSKTPTETPSETPTETQTLSPTPTQTQTNSPTPTPKPSESNELSCSPNLSNSFVLLISLIFAFFLII</sequence>
<dbReference type="PhylomeDB" id="Q1ZXR1"/>
<evidence type="ECO:0000256" key="1">
    <source>
        <dbReference type="SAM" id="MobiDB-lite"/>
    </source>
</evidence>
<dbReference type="GO" id="GO:0006907">
    <property type="term" value="P:pinocytosis"/>
    <property type="evidence" value="ECO:0000318"/>
    <property type="project" value="GO_Central"/>
</dbReference>
<feature type="region of interest" description="Disordered" evidence="1">
    <location>
        <begin position="689"/>
        <end position="741"/>
    </location>
</feature>
<dbReference type="VEuPathDB" id="AmoebaDB:DDB_G0267684"/>
<dbReference type="HOGENOM" id="CLU_022518_0_0_1"/>
<accession>Q1ZXR1</accession>
<feature type="chain" id="PRO_5004198882" evidence="2">
    <location>
        <begin position="25"/>
        <end position="764"/>
    </location>
</feature>
<dbReference type="GO" id="GO:0045335">
    <property type="term" value="C:phagocytic vesicle"/>
    <property type="evidence" value="ECO:0000318"/>
    <property type="project" value="GO_Central"/>
</dbReference>
<evidence type="ECO:0000313" key="3">
    <source>
        <dbReference type="EMBL" id="EAS66946.1"/>
    </source>
</evidence>
<organism evidence="3 4">
    <name type="scientific">Dictyostelium discoideum</name>
    <name type="common">Social amoeba</name>
    <dbReference type="NCBI Taxonomy" id="44689"/>
    <lineage>
        <taxon>Eukaryota</taxon>
        <taxon>Amoebozoa</taxon>
        <taxon>Evosea</taxon>
        <taxon>Eumycetozoa</taxon>
        <taxon>Dictyostelia</taxon>
        <taxon>Dictyosteliales</taxon>
        <taxon>Dictyosteliaceae</taxon>
        <taxon>Dictyostelium</taxon>
    </lineage>
</organism>
<dbReference type="KEGG" id="ddi:DDB_G0267684"/>
<dbReference type="FunFam" id="3.80.10.10:FF:001405">
    <property type="entry name" value="Uncharacterized protein"/>
    <property type="match status" value="1"/>
</dbReference>
<dbReference type="Gene3D" id="3.80.10.10">
    <property type="entry name" value="Ribonuclease Inhibitor"/>
    <property type="match status" value="1"/>
</dbReference>
<name>Q1ZXR1_DICDI</name>
<gene>
    <name evidence="3" type="ORF">DDB_G0267684</name>
</gene>
<dbReference type="dictyBase" id="DDB_G0267684"/>
<evidence type="ECO:0000256" key="2">
    <source>
        <dbReference type="SAM" id="SignalP"/>
    </source>
</evidence>
<dbReference type="RefSeq" id="XP_001134483.1">
    <property type="nucleotide sequence ID" value="XM_001134483.1"/>
</dbReference>
<comment type="caution">
    <text evidence="3">The sequence shown here is derived from an EMBL/GenBank/DDBJ whole genome shotgun (WGS) entry which is preliminary data.</text>
</comment>
<dbReference type="GO" id="GO:0005886">
    <property type="term" value="C:plasma membrane"/>
    <property type="evidence" value="ECO:0000250"/>
    <property type="project" value="dictyBase"/>
</dbReference>
<dbReference type="AlphaFoldDB" id="Q1ZXR1"/>
<evidence type="ECO:0000313" key="4">
    <source>
        <dbReference type="Proteomes" id="UP000002195"/>
    </source>
</evidence>
<keyword evidence="2" id="KW-0732">Signal</keyword>
<dbReference type="GlyGen" id="Q1ZXR1">
    <property type="glycosylation" value="2 sites"/>
</dbReference>
<dbReference type="PANTHER" id="PTHR31093:SF4">
    <property type="entry name" value="CELL SURFACE GLYCOPROTEIN-RELATED"/>
    <property type="match status" value="1"/>
</dbReference>
<dbReference type="InParanoid" id="Q1ZXR1"/>
<proteinExistence type="predicted"/>
<dbReference type="SUPFAM" id="SSF52047">
    <property type="entry name" value="RNI-like"/>
    <property type="match status" value="1"/>
</dbReference>
<dbReference type="GeneID" id="8616023"/>
<dbReference type="PANTHER" id="PTHR31093">
    <property type="entry name" value="CELL SURFACE GLYCOPROTEIN GP138-RELATED-RELATED"/>
    <property type="match status" value="1"/>
</dbReference>
<keyword evidence="4" id="KW-1185">Reference proteome</keyword>
<dbReference type="SMR" id="Q1ZXR1"/>
<dbReference type="PaxDb" id="44689-DDB0232393"/>
<protein>
    <submittedName>
        <fullName evidence="3">Uncharacterized protein</fullName>
    </submittedName>
</protein>
<feature type="signal peptide" evidence="2">
    <location>
        <begin position="1"/>
        <end position="24"/>
    </location>
</feature>
<reference evidence="3 4" key="1">
    <citation type="journal article" date="2005" name="Nature">
        <title>The genome of the social amoeba Dictyostelium discoideum.</title>
        <authorList>
            <consortium name="The Dictyostelium discoideum Sequencing Consortium"/>
            <person name="Eichinger L."/>
            <person name="Pachebat J.A."/>
            <person name="Glockner G."/>
            <person name="Rajandream M.A."/>
            <person name="Sucgang R."/>
            <person name="Berriman M."/>
            <person name="Song J."/>
            <person name="Olsen R."/>
            <person name="Szafranski K."/>
            <person name="Xu Q."/>
            <person name="Tunggal B."/>
            <person name="Kummerfeld S."/>
            <person name="Madera M."/>
            <person name="Konfortov B.A."/>
            <person name="Rivero F."/>
            <person name="Bankier A.T."/>
            <person name="Lehmann R."/>
            <person name="Hamlin N."/>
            <person name="Davies R."/>
            <person name="Gaudet P."/>
            <person name="Fey P."/>
            <person name="Pilcher K."/>
            <person name="Chen G."/>
            <person name="Saunders D."/>
            <person name="Sodergren E."/>
            <person name="Davis P."/>
            <person name="Kerhornou A."/>
            <person name="Nie X."/>
            <person name="Hall N."/>
            <person name="Anjard C."/>
            <person name="Hemphill L."/>
            <person name="Bason N."/>
            <person name="Farbrother P."/>
            <person name="Desany B."/>
            <person name="Just E."/>
            <person name="Morio T."/>
            <person name="Rost R."/>
            <person name="Churcher C."/>
            <person name="Cooper J."/>
            <person name="Haydock S."/>
            <person name="van Driessche N."/>
            <person name="Cronin A."/>
            <person name="Goodhead I."/>
            <person name="Muzny D."/>
            <person name="Mourier T."/>
            <person name="Pain A."/>
            <person name="Lu M."/>
            <person name="Harper D."/>
            <person name="Lindsay R."/>
            <person name="Hauser H."/>
            <person name="James K."/>
            <person name="Quiles M."/>
            <person name="Madan Babu M."/>
            <person name="Saito T."/>
            <person name="Buchrieser C."/>
            <person name="Wardroper A."/>
            <person name="Felder M."/>
            <person name="Thangavelu M."/>
            <person name="Johnson D."/>
            <person name="Knights A."/>
            <person name="Loulseged H."/>
            <person name="Mungall K."/>
            <person name="Oliver K."/>
            <person name="Price C."/>
            <person name="Quail M.A."/>
            <person name="Urushihara H."/>
            <person name="Hernandez J."/>
            <person name="Rabbinowitsch E."/>
            <person name="Steffen D."/>
            <person name="Sanders M."/>
            <person name="Ma J."/>
            <person name="Kohara Y."/>
            <person name="Sharp S."/>
            <person name="Simmonds M."/>
            <person name="Spiegler S."/>
            <person name="Tivey A."/>
            <person name="Sugano S."/>
            <person name="White B."/>
            <person name="Walker D."/>
            <person name="Woodward J."/>
            <person name="Winckler T."/>
            <person name="Tanaka Y."/>
            <person name="Shaulsky G."/>
            <person name="Schleicher M."/>
            <person name="Weinstock G."/>
            <person name="Rosenthal A."/>
            <person name="Cox E.C."/>
            <person name="Chisholm R.L."/>
            <person name="Gibbs R."/>
            <person name="Loomis W.F."/>
            <person name="Platzer M."/>
            <person name="Kay R.R."/>
            <person name="Williams J."/>
            <person name="Dear P.H."/>
            <person name="Noegel A.A."/>
            <person name="Barrell B."/>
            <person name="Kuspa A."/>
        </authorList>
    </citation>
    <scope>NUCLEOTIDE SEQUENCE [LARGE SCALE GENOMIC DNA]</scope>
    <source>
        <strain evidence="3 4">AX4</strain>
    </source>
</reference>
<dbReference type="Proteomes" id="UP000002195">
    <property type="component" value="Unassembled WGS sequence"/>
</dbReference>
<dbReference type="InterPro" id="IPR032675">
    <property type="entry name" value="LRR_dom_sf"/>
</dbReference>
<dbReference type="EMBL" id="AAFI02000003">
    <property type="protein sequence ID" value="EAS66946.1"/>
    <property type="molecule type" value="Genomic_DNA"/>
</dbReference>
<dbReference type="InterPro" id="IPR053133">
    <property type="entry name" value="Sexual_fusion_gp"/>
</dbReference>